<dbReference type="EMBL" id="FQWD01000004">
    <property type="protein sequence ID" value="SHG61794.1"/>
    <property type="molecule type" value="Genomic_DNA"/>
</dbReference>
<proteinExistence type="predicted"/>
<keyword evidence="3" id="KW-1185">Reference proteome</keyword>
<evidence type="ECO:0000259" key="1">
    <source>
        <dbReference type="Pfam" id="PF12706"/>
    </source>
</evidence>
<evidence type="ECO:0000313" key="3">
    <source>
        <dbReference type="Proteomes" id="UP000184520"/>
    </source>
</evidence>
<dbReference type="InterPro" id="IPR001279">
    <property type="entry name" value="Metallo-B-lactamas"/>
</dbReference>
<dbReference type="STRING" id="634436.SAMN05216361_2584"/>
<accession>A0A1M5L9I7</accession>
<sequence length="281" mass="31004">MQLTFYGVRGSIPTPGEDFVRYGGNTACVHVVPGDGTDIILDSGTGIRLLGEKLIKKTTPIHILLTHNHWDHIQGFPFFTPIYQPEREINITPGLTTLPEYDAIMKQMQGSVFPVPASALQSNIVITPIPDSTNHWKIGSASIARLPMNHPGKGSAYSITDQGKKIAYITDNELYPPYKKETDFLTFVEFARDADLIIHDAQYMTSDMPAKSGWGHSVAEEAVKLAMACNAKRLALYSHDPCRTDDDIDAIVSHCNQFIAAAESPLEMFAAYEGLTIDFCE</sequence>
<reference evidence="3" key="1">
    <citation type="submission" date="2016-11" db="EMBL/GenBank/DDBJ databases">
        <authorList>
            <person name="Varghese N."/>
            <person name="Submissions S."/>
        </authorList>
    </citation>
    <scope>NUCLEOTIDE SEQUENCE [LARGE SCALE GENOMIC DNA]</scope>
    <source>
        <strain evidence="3">CGMCC 1.8995</strain>
    </source>
</reference>
<dbReference type="Gene3D" id="3.60.15.10">
    <property type="entry name" value="Ribonuclease Z/Hydroxyacylglutathione hydrolase-like"/>
    <property type="match status" value="1"/>
</dbReference>
<dbReference type="CDD" id="cd07715">
    <property type="entry name" value="TaR3-like_MBL-fold"/>
    <property type="match status" value="1"/>
</dbReference>
<dbReference type="AlphaFoldDB" id="A0A1M5L9I7"/>
<dbReference type="Pfam" id="PF12706">
    <property type="entry name" value="Lactamase_B_2"/>
    <property type="match status" value="1"/>
</dbReference>
<dbReference type="Proteomes" id="UP000184520">
    <property type="component" value="Unassembled WGS sequence"/>
</dbReference>
<feature type="domain" description="Metallo-beta-lactamase" evidence="1">
    <location>
        <begin position="56"/>
        <end position="236"/>
    </location>
</feature>
<name>A0A1M5L9I7_9ALTE</name>
<gene>
    <name evidence="2" type="ORF">SAMN05216361_2584</name>
</gene>
<dbReference type="RefSeq" id="WP_073323060.1">
    <property type="nucleotide sequence ID" value="NZ_FQWD01000004.1"/>
</dbReference>
<organism evidence="2 3">
    <name type="scientific">Marisediminitalea aggregata</name>
    <dbReference type="NCBI Taxonomy" id="634436"/>
    <lineage>
        <taxon>Bacteria</taxon>
        <taxon>Pseudomonadati</taxon>
        <taxon>Pseudomonadota</taxon>
        <taxon>Gammaproteobacteria</taxon>
        <taxon>Alteromonadales</taxon>
        <taxon>Alteromonadaceae</taxon>
        <taxon>Marisediminitalea</taxon>
    </lineage>
</organism>
<dbReference type="InterPro" id="IPR036866">
    <property type="entry name" value="RibonucZ/Hydroxyglut_hydro"/>
</dbReference>
<dbReference type="SUPFAM" id="SSF56281">
    <property type="entry name" value="Metallo-hydrolase/oxidoreductase"/>
    <property type="match status" value="1"/>
</dbReference>
<evidence type="ECO:0000313" key="2">
    <source>
        <dbReference type="EMBL" id="SHG61794.1"/>
    </source>
</evidence>
<dbReference type="OrthoDB" id="9803916at2"/>
<dbReference type="PANTHER" id="PTHR42663">
    <property type="entry name" value="HYDROLASE C777.06C-RELATED-RELATED"/>
    <property type="match status" value="1"/>
</dbReference>
<protein>
    <submittedName>
        <fullName evidence="2">Phosphoribosyl 1,2-cyclic phosphodiesterase</fullName>
    </submittedName>
</protein>
<dbReference type="PANTHER" id="PTHR42663:SF4">
    <property type="entry name" value="SLL1036 PROTEIN"/>
    <property type="match status" value="1"/>
</dbReference>